<dbReference type="GO" id="GO:0046654">
    <property type="term" value="P:tetrahydrofolate biosynthetic process"/>
    <property type="evidence" value="ECO:0007669"/>
    <property type="project" value="InterPro"/>
</dbReference>
<dbReference type="GO" id="GO:0050661">
    <property type="term" value="F:NADP binding"/>
    <property type="evidence" value="ECO:0007669"/>
    <property type="project" value="InterPro"/>
</dbReference>
<comment type="pathway">
    <text evidence="1 8">Cofactor biosynthesis; tetrahydrofolate biosynthesis; 5,6,7,8-tetrahydrofolate from 7,8-dihydrofolate: step 1/1.</text>
</comment>
<evidence type="ECO:0000256" key="1">
    <source>
        <dbReference type="ARBA" id="ARBA00004903"/>
    </source>
</evidence>
<protein>
    <recommendedName>
        <fullName evidence="3 8">Dihydrofolate reductase</fullName>
        <ecNumber evidence="3 8">1.5.1.3</ecNumber>
    </recommendedName>
</protein>
<dbReference type="SUPFAM" id="SSF53597">
    <property type="entry name" value="Dihydrofolate reductase-like"/>
    <property type="match status" value="1"/>
</dbReference>
<comment type="similarity">
    <text evidence="2 8 9">Belongs to the dihydrofolate reductase family.</text>
</comment>
<keyword evidence="5 8" id="KW-0521">NADP</keyword>
<comment type="caution">
    <text evidence="11">The sequence shown here is derived from an EMBL/GenBank/DDBJ whole genome shotgun (WGS) entry which is preliminary data.</text>
</comment>
<dbReference type="AlphaFoldDB" id="A0A9P2L4C0"/>
<dbReference type="InterPro" id="IPR017925">
    <property type="entry name" value="DHFR_CS"/>
</dbReference>
<dbReference type="EC" id="1.5.1.3" evidence="3 8"/>
<dbReference type="GO" id="GO:0004146">
    <property type="term" value="F:dihydrofolate reductase activity"/>
    <property type="evidence" value="ECO:0007669"/>
    <property type="project" value="UniProtKB-EC"/>
</dbReference>
<dbReference type="Pfam" id="PF00186">
    <property type="entry name" value="DHFR_1"/>
    <property type="match status" value="1"/>
</dbReference>
<evidence type="ECO:0000259" key="10">
    <source>
        <dbReference type="PROSITE" id="PS51330"/>
    </source>
</evidence>
<organism evidence="11">
    <name type="scientific">Acinetobacter baumannii</name>
    <dbReference type="NCBI Taxonomy" id="470"/>
    <lineage>
        <taxon>Bacteria</taxon>
        <taxon>Pseudomonadati</taxon>
        <taxon>Pseudomonadota</taxon>
        <taxon>Gammaproteobacteria</taxon>
        <taxon>Moraxellales</taxon>
        <taxon>Moraxellaceae</taxon>
        <taxon>Acinetobacter</taxon>
        <taxon>Acinetobacter calcoaceticus/baumannii complex</taxon>
    </lineage>
</organism>
<dbReference type="GO" id="GO:0005829">
    <property type="term" value="C:cytosol"/>
    <property type="evidence" value="ECO:0007669"/>
    <property type="project" value="TreeGrafter"/>
</dbReference>
<evidence type="ECO:0000256" key="7">
    <source>
        <dbReference type="ARBA" id="ARBA00025067"/>
    </source>
</evidence>
<name>A0A9P2L4C0_ACIBA</name>
<dbReference type="PIRSF" id="PIRSF000194">
    <property type="entry name" value="DHFR"/>
    <property type="match status" value="1"/>
</dbReference>
<dbReference type="Gene3D" id="3.40.430.10">
    <property type="entry name" value="Dihydrofolate Reductase, subunit A"/>
    <property type="match status" value="1"/>
</dbReference>
<dbReference type="RefSeq" id="WP_064192042.1">
    <property type="nucleotide sequence ID" value="NZ_CAJHFX010000010.1"/>
</dbReference>
<dbReference type="PROSITE" id="PS00075">
    <property type="entry name" value="DHFR_1"/>
    <property type="match status" value="1"/>
</dbReference>
<evidence type="ECO:0000256" key="5">
    <source>
        <dbReference type="ARBA" id="ARBA00022857"/>
    </source>
</evidence>
<dbReference type="EMBL" id="AAYLMQ010000003">
    <property type="protein sequence ID" value="EGY2376034.1"/>
    <property type="molecule type" value="Genomic_DNA"/>
</dbReference>
<dbReference type="InterPro" id="IPR024072">
    <property type="entry name" value="DHFR-like_dom_sf"/>
</dbReference>
<evidence type="ECO:0000256" key="9">
    <source>
        <dbReference type="RuleBase" id="RU004474"/>
    </source>
</evidence>
<evidence type="ECO:0000256" key="2">
    <source>
        <dbReference type="ARBA" id="ARBA00009539"/>
    </source>
</evidence>
<dbReference type="PROSITE" id="PS51330">
    <property type="entry name" value="DHFR_2"/>
    <property type="match status" value="1"/>
</dbReference>
<proteinExistence type="inferred from homology"/>
<dbReference type="PANTHER" id="PTHR48069">
    <property type="entry name" value="DIHYDROFOLATE REDUCTASE"/>
    <property type="match status" value="1"/>
</dbReference>
<evidence type="ECO:0000256" key="3">
    <source>
        <dbReference type="ARBA" id="ARBA00012856"/>
    </source>
</evidence>
<comment type="function">
    <text evidence="7 8">Key enzyme in folate metabolism. Catalyzes an essential reaction for de novo glycine and purine synthesis, and for DNA precursor synthesis.</text>
</comment>
<sequence>MAWQNVEVVHVVAMDKNHCIGKGNALPWHISADLKHFKEITQGGVVIMGRKTLESMGRALPNRVNWVITRDINWHFDGVKIAYSIEDALNAALEDALNAALEDAKNTEKQALFIIGGGEIFKQTLSIADRLELTHVDLDVQGDAHYPTIPNEFHKTASEQQVDEKSGTSFEFATYKK</sequence>
<evidence type="ECO:0000256" key="6">
    <source>
        <dbReference type="ARBA" id="ARBA00023002"/>
    </source>
</evidence>
<keyword evidence="4 8" id="KW-0554">One-carbon metabolism</keyword>
<dbReference type="PRINTS" id="PR00070">
    <property type="entry name" value="DHFR"/>
</dbReference>
<dbReference type="PANTHER" id="PTHR48069:SF3">
    <property type="entry name" value="DIHYDROFOLATE REDUCTASE"/>
    <property type="match status" value="1"/>
</dbReference>
<dbReference type="GO" id="GO:0046655">
    <property type="term" value="P:folic acid metabolic process"/>
    <property type="evidence" value="ECO:0007669"/>
    <property type="project" value="TreeGrafter"/>
</dbReference>
<dbReference type="GO" id="GO:0046452">
    <property type="term" value="P:dihydrofolate metabolic process"/>
    <property type="evidence" value="ECO:0007669"/>
    <property type="project" value="TreeGrafter"/>
</dbReference>
<accession>A0A9P2L4C0</accession>
<evidence type="ECO:0000256" key="4">
    <source>
        <dbReference type="ARBA" id="ARBA00022563"/>
    </source>
</evidence>
<feature type="domain" description="DHFR" evidence="10">
    <location>
        <begin position="7"/>
        <end position="177"/>
    </location>
</feature>
<dbReference type="InterPro" id="IPR001796">
    <property type="entry name" value="DHFR_dom"/>
</dbReference>
<gene>
    <name evidence="11" type="ORF">JHZ39_000345</name>
</gene>
<comment type="catalytic activity">
    <reaction evidence="8">
        <text>(6S)-5,6,7,8-tetrahydrofolate + NADP(+) = 7,8-dihydrofolate + NADPH + H(+)</text>
        <dbReference type="Rhea" id="RHEA:15009"/>
        <dbReference type="ChEBI" id="CHEBI:15378"/>
        <dbReference type="ChEBI" id="CHEBI:57451"/>
        <dbReference type="ChEBI" id="CHEBI:57453"/>
        <dbReference type="ChEBI" id="CHEBI:57783"/>
        <dbReference type="ChEBI" id="CHEBI:58349"/>
        <dbReference type="EC" id="1.5.1.3"/>
    </reaction>
</comment>
<evidence type="ECO:0000313" key="11">
    <source>
        <dbReference type="EMBL" id="EGY2376034.1"/>
    </source>
</evidence>
<reference evidence="11" key="1">
    <citation type="submission" date="2020-12" db="EMBL/GenBank/DDBJ databases">
        <authorList>
            <consortium name="Clinical and Environmental Microbiology Branch: Whole genome sequencing antimicrobial resistance pathogens in the healthcare setting"/>
        </authorList>
    </citation>
    <scope>NUCLEOTIDE SEQUENCE</scope>
    <source>
        <strain evidence="11">2018HL-00813</strain>
    </source>
</reference>
<dbReference type="CDD" id="cd00209">
    <property type="entry name" value="DHFR"/>
    <property type="match status" value="1"/>
</dbReference>
<evidence type="ECO:0000256" key="8">
    <source>
        <dbReference type="PIRNR" id="PIRNR000194"/>
    </source>
</evidence>
<dbReference type="InterPro" id="IPR012259">
    <property type="entry name" value="DHFR"/>
</dbReference>
<dbReference type="GO" id="GO:0006730">
    <property type="term" value="P:one-carbon metabolic process"/>
    <property type="evidence" value="ECO:0007669"/>
    <property type="project" value="UniProtKB-KW"/>
</dbReference>
<keyword evidence="6 8" id="KW-0560">Oxidoreductase</keyword>